<sequence>MSDFRSRNEIFHSEKPFISFRMAYYCILMVDDPLTFKIFSRHQFFSYRKVDDFIRKANYVKINKNVLVVMLLMQNAYIRESNLRSPFIRSESTILLEMEEHYQTQNDGY</sequence>
<name>A0A0C2MXW7_THEKT</name>
<dbReference type="EMBL" id="JWZT01002643">
    <property type="protein sequence ID" value="KII69015.1"/>
    <property type="molecule type" value="Genomic_DNA"/>
</dbReference>
<accession>A0A0C2MXW7</accession>
<dbReference type="Proteomes" id="UP000031668">
    <property type="component" value="Unassembled WGS sequence"/>
</dbReference>
<reference evidence="1 2" key="1">
    <citation type="journal article" date="2014" name="Genome Biol. Evol.">
        <title>The genome of the myxosporean Thelohanellus kitauei shows adaptations to nutrient acquisition within its fish host.</title>
        <authorList>
            <person name="Yang Y."/>
            <person name="Xiong J."/>
            <person name="Zhou Z."/>
            <person name="Huo F."/>
            <person name="Miao W."/>
            <person name="Ran C."/>
            <person name="Liu Y."/>
            <person name="Zhang J."/>
            <person name="Feng J."/>
            <person name="Wang M."/>
            <person name="Wang M."/>
            <person name="Wang L."/>
            <person name="Yao B."/>
        </authorList>
    </citation>
    <scope>NUCLEOTIDE SEQUENCE [LARGE SCALE GENOMIC DNA]</scope>
    <source>
        <strain evidence="1">Wuqing</strain>
    </source>
</reference>
<evidence type="ECO:0000313" key="1">
    <source>
        <dbReference type="EMBL" id="KII69015.1"/>
    </source>
</evidence>
<dbReference type="AlphaFoldDB" id="A0A0C2MXW7"/>
<gene>
    <name evidence="1" type="ORF">RF11_09957</name>
</gene>
<evidence type="ECO:0000313" key="2">
    <source>
        <dbReference type="Proteomes" id="UP000031668"/>
    </source>
</evidence>
<organism evidence="1 2">
    <name type="scientific">Thelohanellus kitauei</name>
    <name type="common">Myxosporean</name>
    <dbReference type="NCBI Taxonomy" id="669202"/>
    <lineage>
        <taxon>Eukaryota</taxon>
        <taxon>Metazoa</taxon>
        <taxon>Cnidaria</taxon>
        <taxon>Myxozoa</taxon>
        <taxon>Myxosporea</taxon>
        <taxon>Bivalvulida</taxon>
        <taxon>Platysporina</taxon>
        <taxon>Myxobolidae</taxon>
        <taxon>Thelohanellus</taxon>
    </lineage>
</organism>
<protein>
    <submittedName>
        <fullName evidence="1">Uncharacterized protein</fullName>
    </submittedName>
</protein>
<proteinExistence type="predicted"/>
<comment type="caution">
    <text evidence="1">The sequence shown here is derived from an EMBL/GenBank/DDBJ whole genome shotgun (WGS) entry which is preliminary data.</text>
</comment>
<keyword evidence="2" id="KW-1185">Reference proteome</keyword>